<dbReference type="SMART" id="SM00419">
    <property type="entry name" value="HTH_CRP"/>
    <property type="match status" value="1"/>
</dbReference>
<evidence type="ECO:0000256" key="3">
    <source>
        <dbReference type="ARBA" id="ARBA00023163"/>
    </source>
</evidence>
<evidence type="ECO:0000313" key="5">
    <source>
        <dbReference type="EMBL" id="MBK6006403.1"/>
    </source>
</evidence>
<keyword evidence="2" id="KW-0238">DNA-binding</keyword>
<dbReference type="GO" id="GO:0003677">
    <property type="term" value="F:DNA binding"/>
    <property type="evidence" value="ECO:0007669"/>
    <property type="project" value="UniProtKB-KW"/>
</dbReference>
<evidence type="ECO:0000313" key="6">
    <source>
        <dbReference type="Proteomes" id="UP000630528"/>
    </source>
</evidence>
<feature type="domain" description="HTH crp-type" evidence="4">
    <location>
        <begin position="142"/>
        <end position="208"/>
    </location>
</feature>
<gene>
    <name evidence="5" type="ORF">JJB11_09895</name>
</gene>
<reference evidence="5" key="1">
    <citation type="journal article" date="2012" name="J. Microbiol. Biotechnol.">
        <title>Ramlibacter ginsenosidimutans sp. nov., with ginsenoside-converting activity.</title>
        <authorList>
            <person name="Wang L."/>
            <person name="An D.S."/>
            <person name="Kim S.G."/>
            <person name="Jin F.X."/>
            <person name="Kim S.C."/>
            <person name="Lee S.T."/>
            <person name="Im W.T."/>
        </authorList>
    </citation>
    <scope>NUCLEOTIDE SEQUENCE</scope>
    <source>
        <strain evidence="5">KACC 17527</strain>
    </source>
</reference>
<comment type="caution">
    <text evidence="5">The sequence shown here is derived from an EMBL/GenBank/DDBJ whole genome shotgun (WGS) entry which is preliminary data.</text>
</comment>
<evidence type="ECO:0000256" key="1">
    <source>
        <dbReference type="ARBA" id="ARBA00023015"/>
    </source>
</evidence>
<evidence type="ECO:0000256" key="2">
    <source>
        <dbReference type="ARBA" id="ARBA00023125"/>
    </source>
</evidence>
<organism evidence="5 6">
    <name type="scientific">Ramlibacter ginsenosidimutans</name>
    <dbReference type="NCBI Taxonomy" id="502333"/>
    <lineage>
        <taxon>Bacteria</taxon>
        <taxon>Pseudomonadati</taxon>
        <taxon>Pseudomonadota</taxon>
        <taxon>Betaproteobacteria</taxon>
        <taxon>Burkholderiales</taxon>
        <taxon>Comamonadaceae</taxon>
        <taxon>Ramlibacter</taxon>
    </lineage>
</organism>
<dbReference type="RefSeq" id="WP_201169510.1">
    <property type="nucleotide sequence ID" value="NZ_JAEPWM010000003.1"/>
</dbReference>
<evidence type="ECO:0000259" key="4">
    <source>
        <dbReference type="PROSITE" id="PS51063"/>
    </source>
</evidence>
<dbReference type="Gene3D" id="2.60.120.10">
    <property type="entry name" value="Jelly Rolls"/>
    <property type="match status" value="1"/>
</dbReference>
<dbReference type="SUPFAM" id="SSF51206">
    <property type="entry name" value="cAMP-binding domain-like"/>
    <property type="match status" value="1"/>
</dbReference>
<dbReference type="InterPro" id="IPR018490">
    <property type="entry name" value="cNMP-bd_dom_sf"/>
</dbReference>
<accession>A0A934TS79</accession>
<dbReference type="GO" id="GO:0006355">
    <property type="term" value="P:regulation of DNA-templated transcription"/>
    <property type="evidence" value="ECO:0007669"/>
    <property type="project" value="InterPro"/>
</dbReference>
<dbReference type="Proteomes" id="UP000630528">
    <property type="component" value="Unassembled WGS sequence"/>
</dbReference>
<dbReference type="Pfam" id="PF13545">
    <property type="entry name" value="HTH_Crp_2"/>
    <property type="match status" value="1"/>
</dbReference>
<keyword evidence="3" id="KW-0804">Transcription</keyword>
<dbReference type="AlphaFoldDB" id="A0A934TS79"/>
<name>A0A934TS79_9BURK</name>
<reference evidence="5" key="2">
    <citation type="submission" date="2021-01" db="EMBL/GenBank/DDBJ databases">
        <authorList>
            <person name="Kang M."/>
        </authorList>
    </citation>
    <scope>NUCLEOTIDE SEQUENCE</scope>
    <source>
        <strain evidence="5">KACC 17527</strain>
    </source>
</reference>
<sequence length="236" mass="25815">MPSSKNNKLLSELLPDELDRLRPHLVEIELVEGDVLCGDVGPVTHVYFPTTAVVSHLCSAAAGESIDVAATGHEGVVGLTFASGNWSPGQAVVQRAGRAWRLPASVLRAEFAKGGSLQLQALRYQQWLMVQMAQSALCSRMHRVDQQLCRWILTRLEHGDPDRLAVTQQQVARMLGVRREAVSGAATRLESGGVLHWGRGRLHVMDRDALEAGSCECYQALRGHAQRLLPVMQRAA</sequence>
<dbReference type="PROSITE" id="PS51063">
    <property type="entry name" value="HTH_CRP_2"/>
    <property type="match status" value="1"/>
</dbReference>
<dbReference type="InterPro" id="IPR012318">
    <property type="entry name" value="HTH_CRP"/>
</dbReference>
<proteinExistence type="predicted"/>
<keyword evidence="1" id="KW-0805">Transcription regulation</keyword>
<protein>
    <submittedName>
        <fullName evidence="5">Crp/Fnr family transcriptional regulator</fullName>
    </submittedName>
</protein>
<dbReference type="SUPFAM" id="SSF46785">
    <property type="entry name" value="Winged helix' DNA-binding domain"/>
    <property type="match status" value="1"/>
</dbReference>
<keyword evidence="6" id="KW-1185">Reference proteome</keyword>
<dbReference type="EMBL" id="JAEPWM010000003">
    <property type="protein sequence ID" value="MBK6006403.1"/>
    <property type="molecule type" value="Genomic_DNA"/>
</dbReference>
<dbReference type="InterPro" id="IPR014710">
    <property type="entry name" value="RmlC-like_jellyroll"/>
</dbReference>
<dbReference type="InterPro" id="IPR036390">
    <property type="entry name" value="WH_DNA-bd_sf"/>
</dbReference>